<dbReference type="Proteomes" id="UP000306324">
    <property type="component" value="Unassembled WGS sequence"/>
</dbReference>
<accession>A0A5S4EGM5</accession>
<name>A0A5S4EGM5_9PROT</name>
<reference evidence="1 2" key="1">
    <citation type="submission" date="2019-04" db="EMBL/GenBank/DDBJ databases">
        <title>A novel phosphate-accumulating bacterium identified in bioreactor for phosphate removal from wastewater.</title>
        <authorList>
            <person name="Kotlyarov R.Y."/>
            <person name="Beletsky A.V."/>
            <person name="Kallistova A.Y."/>
            <person name="Dorofeev A.G."/>
            <person name="Nikolaev Y.Y."/>
            <person name="Pimenov N.V."/>
            <person name="Ravin N.V."/>
            <person name="Mardanov A.V."/>
        </authorList>
    </citation>
    <scope>NUCLEOTIDE SEQUENCE [LARGE SCALE GENOMIC DNA]</scope>
    <source>
        <strain evidence="1 2">Bin19</strain>
    </source>
</reference>
<comment type="caution">
    <text evidence="1">The sequence shown here is derived from an EMBL/GenBank/DDBJ whole genome shotgun (WGS) entry which is preliminary data.</text>
</comment>
<evidence type="ECO:0000313" key="1">
    <source>
        <dbReference type="EMBL" id="TMQ74369.1"/>
    </source>
</evidence>
<gene>
    <name evidence="1" type="ORF">ACCUM_1901</name>
</gene>
<proteinExistence type="predicted"/>
<evidence type="ECO:0000313" key="2">
    <source>
        <dbReference type="Proteomes" id="UP000306324"/>
    </source>
</evidence>
<keyword evidence="2" id="KW-1185">Reference proteome</keyword>
<organism evidence="1 2">
    <name type="scientific">Candidatus Accumulibacter phosphatis</name>
    <dbReference type="NCBI Taxonomy" id="327160"/>
    <lineage>
        <taxon>Bacteria</taxon>
        <taxon>Pseudomonadati</taxon>
        <taxon>Pseudomonadota</taxon>
        <taxon>Betaproteobacteria</taxon>
        <taxon>Candidatus Accumulibacter</taxon>
    </lineage>
</organism>
<dbReference type="AlphaFoldDB" id="A0A5S4EGM5"/>
<dbReference type="EMBL" id="SWAD01000236">
    <property type="protein sequence ID" value="TMQ74369.1"/>
    <property type="molecule type" value="Genomic_DNA"/>
</dbReference>
<protein>
    <submittedName>
        <fullName evidence="1">Uncharacterized protein</fullName>
    </submittedName>
</protein>
<sequence>MRVAKRLPISCASCGVIFLPRKLATCSALTEKIAYRESSS</sequence>